<dbReference type="InterPro" id="IPR036388">
    <property type="entry name" value="WH-like_DNA-bd_sf"/>
</dbReference>
<organism evidence="3 4">
    <name type="scientific">Angustibacter luteus</name>
    <dbReference type="NCBI Taxonomy" id="658456"/>
    <lineage>
        <taxon>Bacteria</taxon>
        <taxon>Bacillati</taxon>
        <taxon>Actinomycetota</taxon>
        <taxon>Actinomycetes</taxon>
        <taxon>Kineosporiales</taxon>
        <taxon>Kineosporiaceae</taxon>
    </lineage>
</organism>
<feature type="compositionally biased region" description="Low complexity" evidence="1">
    <location>
        <begin position="141"/>
        <end position="166"/>
    </location>
</feature>
<comment type="caution">
    <text evidence="3">The sequence shown here is derived from an EMBL/GenBank/DDBJ whole genome shotgun (WGS) entry which is preliminary data.</text>
</comment>
<dbReference type="SUPFAM" id="SSF46785">
    <property type="entry name" value="Winged helix' DNA-binding domain"/>
    <property type="match status" value="1"/>
</dbReference>
<evidence type="ECO:0000259" key="2">
    <source>
        <dbReference type="PROSITE" id="PS50995"/>
    </source>
</evidence>
<feature type="domain" description="HTH marR-type" evidence="2">
    <location>
        <begin position="22"/>
        <end position="159"/>
    </location>
</feature>
<keyword evidence="4" id="KW-1185">Reference proteome</keyword>
<sequence length="181" mass="20050">MSTSTGPRTAAEPTTRWLDAEEQQAWRSYLRAGRLLDEELRRGLECHGLSHPEYEILVRLSESPSRVLRMSDLAKHVVSSRSRLTHTVSRLERDGLVVRRASTCDGRGVEAVLTDRGFEVLEGAAHTHVEQVRTHMLDAMSRSSSSPSARPSARSRTASTRAATPRSDVRFETCVTPGGAR</sequence>
<dbReference type="InterPro" id="IPR000835">
    <property type="entry name" value="HTH_MarR-typ"/>
</dbReference>
<gene>
    <name evidence="3" type="ORF">ACFQDO_11495</name>
</gene>
<dbReference type="PANTHER" id="PTHR33164:SF99">
    <property type="entry name" value="MARR FAMILY REGULATORY PROTEIN"/>
    <property type="match status" value="1"/>
</dbReference>
<proteinExistence type="predicted"/>
<dbReference type="SMART" id="SM00347">
    <property type="entry name" value="HTH_MARR"/>
    <property type="match status" value="1"/>
</dbReference>
<dbReference type="InterPro" id="IPR036390">
    <property type="entry name" value="WH_DNA-bd_sf"/>
</dbReference>
<dbReference type="EMBL" id="JBHSRD010000004">
    <property type="protein sequence ID" value="MFC6007754.1"/>
    <property type="molecule type" value="Genomic_DNA"/>
</dbReference>
<dbReference type="Proteomes" id="UP001596189">
    <property type="component" value="Unassembled WGS sequence"/>
</dbReference>
<evidence type="ECO:0000313" key="3">
    <source>
        <dbReference type="EMBL" id="MFC6007754.1"/>
    </source>
</evidence>
<evidence type="ECO:0000256" key="1">
    <source>
        <dbReference type="SAM" id="MobiDB-lite"/>
    </source>
</evidence>
<dbReference type="PROSITE" id="PS50995">
    <property type="entry name" value="HTH_MARR_2"/>
    <property type="match status" value="1"/>
</dbReference>
<name>A0ABW1JEM6_9ACTN</name>
<feature type="region of interest" description="Disordered" evidence="1">
    <location>
        <begin position="138"/>
        <end position="181"/>
    </location>
</feature>
<reference evidence="4" key="1">
    <citation type="journal article" date="2019" name="Int. J. Syst. Evol. Microbiol.">
        <title>The Global Catalogue of Microorganisms (GCM) 10K type strain sequencing project: providing services to taxonomists for standard genome sequencing and annotation.</title>
        <authorList>
            <consortium name="The Broad Institute Genomics Platform"/>
            <consortium name="The Broad Institute Genome Sequencing Center for Infectious Disease"/>
            <person name="Wu L."/>
            <person name="Ma J."/>
        </authorList>
    </citation>
    <scope>NUCLEOTIDE SEQUENCE [LARGE SCALE GENOMIC DNA]</scope>
    <source>
        <strain evidence="4">KACC 14249</strain>
    </source>
</reference>
<dbReference type="Gene3D" id="1.10.10.10">
    <property type="entry name" value="Winged helix-like DNA-binding domain superfamily/Winged helix DNA-binding domain"/>
    <property type="match status" value="1"/>
</dbReference>
<dbReference type="InterPro" id="IPR039422">
    <property type="entry name" value="MarR/SlyA-like"/>
</dbReference>
<dbReference type="PANTHER" id="PTHR33164">
    <property type="entry name" value="TRANSCRIPTIONAL REGULATOR, MARR FAMILY"/>
    <property type="match status" value="1"/>
</dbReference>
<protein>
    <submittedName>
        <fullName evidence="3">MarR family winged helix-turn-helix transcriptional regulator</fullName>
    </submittedName>
</protein>
<dbReference type="RefSeq" id="WP_378227041.1">
    <property type="nucleotide sequence ID" value="NZ_JBHSRD010000004.1"/>
</dbReference>
<evidence type="ECO:0000313" key="4">
    <source>
        <dbReference type="Proteomes" id="UP001596189"/>
    </source>
</evidence>
<dbReference type="Pfam" id="PF01047">
    <property type="entry name" value="MarR"/>
    <property type="match status" value="1"/>
</dbReference>
<accession>A0ABW1JEM6</accession>